<feature type="transmembrane region" description="Helical" evidence="7">
    <location>
        <begin position="73"/>
        <end position="91"/>
    </location>
</feature>
<sequence length="379" mass="37837">MLGPVLPTAATWLSRAPGLLLTTAVALVAFAVHSAVPVVSALLVAIVIGVILRNAGWLPAAAEPGVRYSARTVLRLGVVLLGLQLSIPEVVALGWEAIVVIVATVTLTWCFTLLVGRWLRVPRALRMLLATGTAICGASAVAAMSAVLGEREPTATPAAPAAVDAAGEIADDEDVEDAAATAVAAVTVFGTLSMLVLPTAAAALGLGDHAAGVWVGAGIHEVGQVVAAGGVLGPTVLATAVVTKLGRVVLLAPLVAGVGYARSRRARVAVEHQVAVDSASVVTGAAPTGVTHTRPPLVPGFVLGFLALVAVRSLLPVPAVVLDVVETAATLLLTVAMVALGTGVNLTVLLRRGGPAMLLGLVAALLAAGISLLGVLTLL</sequence>
<reference evidence="8 9" key="1">
    <citation type="submission" date="2019-05" db="EMBL/GenBank/DDBJ databases">
        <title>Georgenia *** sp. nov., and Georgenia *** sp. nov., isolated from the intestinal contents of plateau pika (Ochotona curzoniae) in the Qinghai-Tibet plateau of China.</title>
        <authorList>
            <person name="Tian Z."/>
        </authorList>
    </citation>
    <scope>NUCLEOTIDE SEQUENCE [LARGE SCALE GENOMIC DNA]</scope>
    <source>
        <strain evidence="8 9">Z443</strain>
    </source>
</reference>
<dbReference type="Pfam" id="PF03601">
    <property type="entry name" value="Cons_hypoth698"/>
    <property type="match status" value="1"/>
</dbReference>
<feature type="transmembrane region" description="Helical" evidence="7">
    <location>
        <begin position="357"/>
        <end position="378"/>
    </location>
</feature>
<feature type="transmembrane region" description="Helical" evidence="7">
    <location>
        <begin position="97"/>
        <end position="115"/>
    </location>
</feature>
<keyword evidence="6 7" id="KW-0472">Membrane</keyword>
<feature type="transmembrane region" description="Helical" evidence="7">
    <location>
        <begin position="178"/>
        <end position="197"/>
    </location>
</feature>
<dbReference type="PANTHER" id="PTHR30106:SF2">
    <property type="entry name" value="UPF0324 INNER MEMBRANE PROTEIN YEIH"/>
    <property type="match status" value="1"/>
</dbReference>
<feature type="transmembrane region" description="Helical" evidence="7">
    <location>
        <begin position="127"/>
        <end position="148"/>
    </location>
</feature>
<evidence type="ECO:0000256" key="6">
    <source>
        <dbReference type="ARBA" id="ARBA00023136"/>
    </source>
</evidence>
<dbReference type="EMBL" id="CP040915">
    <property type="protein sequence ID" value="QDC23275.1"/>
    <property type="molecule type" value="Genomic_DNA"/>
</dbReference>
<accession>A0A5B8C247</accession>
<dbReference type="GO" id="GO:0005886">
    <property type="term" value="C:plasma membrane"/>
    <property type="evidence" value="ECO:0007669"/>
    <property type="project" value="UniProtKB-SubCell"/>
</dbReference>
<evidence type="ECO:0000256" key="4">
    <source>
        <dbReference type="ARBA" id="ARBA00022692"/>
    </source>
</evidence>
<evidence type="ECO:0000256" key="5">
    <source>
        <dbReference type="ARBA" id="ARBA00022989"/>
    </source>
</evidence>
<dbReference type="PANTHER" id="PTHR30106">
    <property type="entry name" value="INNER MEMBRANE PROTEIN YEIH-RELATED"/>
    <property type="match status" value="1"/>
</dbReference>
<evidence type="ECO:0000313" key="9">
    <source>
        <dbReference type="Proteomes" id="UP000314616"/>
    </source>
</evidence>
<comment type="subcellular location">
    <subcellularLocation>
        <location evidence="1">Cell membrane</location>
        <topology evidence="1">Multi-pass membrane protein</topology>
    </subcellularLocation>
</comment>
<dbReference type="AlphaFoldDB" id="A0A5B8C247"/>
<feature type="transmembrane region" description="Helical" evidence="7">
    <location>
        <begin position="20"/>
        <end position="52"/>
    </location>
</feature>
<dbReference type="InterPro" id="IPR018383">
    <property type="entry name" value="UPF0324_pro"/>
</dbReference>
<evidence type="ECO:0000256" key="7">
    <source>
        <dbReference type="SAM" id="Phobius"/>
    </source>
</evidence>
<name>A0A5B8C247_9MICO</name>
<feature type="transmembrane region" description="Helical" evidence="7">
    <location>
        <begin position="327"/>
        <end position="350"/>
    </location>
</feature>
<organism evidence="8 9">
    <name type="scientific">Georgenia yuyongxinii</name>
    <dbReference type="NCBI Taxonomy" id="2589797"/>
    <lineage>
        <taxon>Bacteria</taxon>
        <taxon>Bacillati</taxon>
        <taxon>Actinomycetota</taxon>
        <taxon>Actinomycetes</taxon>
        <taxon>Micrococcales</taxon>
        <taxon>Bogoriellaceae</taxon>
        <taxon>Georgenia</taxon>
    </lineage>
</organism>
<gene>
    <name evidence="8" type="ORF">FE374_00275</name>
</gene>
<comment type="similarity">
    <text evidence="2">Belongs to the UPF0324 family.</text>
</comment>
<dbReference type="KEGG" id="gyu:FE374_00275"/>
<keyword evidence="3" id="KW-1003">Cell membrane</keyword>
<evidence type="ECO:0000256" key="3">
    <source>
        <dbReference type="ARBA" id="ARBA00022475"/>
    </source>
</evidence>
<dbReference type="Proteomes" id="UP000314616">
    <property type="component" value="Chromosome"/>
</dbReference>
<evidence type="ECO:0000256" key="2">
    <source>
        <dbReference type="ARBA" id="ARBA00007977"/>
    </source>
</evidence>
<evidence type="ECO:0000313" key="8">
    <source>
        <dbReference type="EMBL" id="QDC23275.1"/>
    </source>
</evidence>
<evidence type="ECO:0000256" key="1">
    <source>
        <dbReference type="ARBA" id="ARBA00004651"/>
    </source>
</evidence>
<protein>
    <submittedName>
        <fullName evidence="8">Putative sulfate exporter family transporter</fullName>
    </submittedName>
</protein>
<keyword evidence="5 7" id="KW-1133">Transmembrane helix</keyword>
<proteinExistence type="inferred from homology"/>
<dbReference type="OrthoDB" id="9766798at2"/>
<feature type="transmembrane region" description="Helical" evidence="7">
    <location>
        <begin position="297"/>
        <end position="315"/>
    </location>
</feature>
<keyword evidence="4 7" id="KW-0812">Transmembrane</keyword>